<dbReference type="Proteomes" id="UP000515153">
    <property type="component" value="Unplaced"/>
</dbReference>
<keyword evidence="2" id="KW-0472">Membrane</keyword>
<accession>A0A6P8AT10</accession>
<evidence type="ECO:0000256" key="1">
    <source>
        <dbReference type="SAM" id="MobiDB-lite"/>
    </source>
</evidence>
<dbReference type="InterPro" id="IPR052337">
    <property type="entry name" value="SAT4-like"/>
</dbReference>
<dbReference type="GeneID" id="41964348"/>
<feature type="chain" id="PRO_5028265593" evidence="3">
    <location>
        <begin position="24"/>
        <end position="405"/>
    </location>
</feature>
<feature type="compositionally biased region" description="Basic and acidic residues" evidence="1">
    <location>
        <begin position="205"/>
        <end position="215"/>
    </location>
</feature>
<dbReference type="RefSeq" id="XP_030978030.1">
    <property type="nucleotide sequence ID" value="XM_031129440.1"/>
</dbReference>
<dbReference type="KEGG" id="pgri:PgNI_09456"/>
<organism evidence="4 5">
    <name type="scientific">Pyricularia grisea</name>
    <name type="common">Crabgrass-specific blast fungus</name>
    <name type="synonym">Magnaporthe grisea</name>
    <dbReference type="NCBI Taxonomy" id="148305"/>
    <lineage>
        <taxon>Eukaryota</taxon>
        <taxon>Fungi</taxon>
        <taxon>Dikarya</taxon>
        <taxon>Ascomycota</taxon>
        <taxon>Pezizomycotina</taxon>
        <taxon>Sordariomycetes</taxon>
        <taxon>Sordariomycetidae</taxon>
        <taxon>Magnaporthales</taxon>
        <taxon>Pyriculariaceae</taxon>
        <taxon>Pyricularia</taxon>
    </lineage>
</organism>
<reference evidence="5" key="1">
    <citation type="journal article" date="2019" name="Mol. Biol. Evol.">
        <title>Blast fungal genomes show frequent chromosomal changes, gene gains and losses, and effector gene turnover.</title>
        <authorList>
            <person name="Gomez Luciano L.B."/>
            <person name="Jason Tsai I."/>
            <person name="Chuma I."/>
            <person name="Tosa Y."/>
            <person name="Chen Y.H."/>
            <person name="Li J.Y."/>
            <person name="Li M.Y."/>
            <person name="Jade Lu M.Y."/>
            <person name="Nakayashiki H."/>
            <person name="Li W.H."/>
        </authorList>
    </citation>
    <scope>NUCLEOTIDE SEQUENCE</scope>
    <source>
        <strain evidence="5">NI907</strain>
    </source>
</reference>
<keyword evidence="4" id="KW-1185">Reference proteome</keyword>
<evidence type="ECO:0000256" key="3">
    <source>
        <dbReference type="SAM" id="SignalP"/>
    </source>
</evidence>
<keyword evidence="2" id="KW-0812">Transmembrane</keyword>
<feature type="transmembrane region" description="Helical" evidence="2">
    <location>
        <begin position="33"/>
        <end position="53"/>
    </location>
</feature>
<feature type="compositionally biased region" description="Basic and acidic residues" evidence="1">
    <location>
        <begin position="306"/>
        <end position="323"/>
    </location>
</feature>
<name>A0A6P8AT10_PYRGI</name>
<feature type="compositionally biased region" description="Basic and acidic residues" evidence="1">
    <location>
        <begin position="235"/>
        <end position="245"/>
    </location>
</feature>
<sequence>MLFIISALALLIVVLRAIGGVSTAQFEVDDWLLLSLIEILMSYLFIKTNFIGIRLQLIPDHDTNPGRTWNYGIQALYDTNLALFKATILVFLLKLYGQKDSSSRCIYSHIRQRGAGHRSIAYESRVRPRQRCWFVFLLGFLVTITSVVHLTVLLQDLFGLPGFEGRVGLGFVTPAIEIYLTLITASAPALRPLFHGKSWHQLPDVDTRMADDKGGTRGGSRRGSRKAKADSVTGHPDDPAQRHNEPSLVWDNETELRRRSPRRSRQKTMTSSNGTIRLSDVQREIDVLVMDLIVGPGGSYLLKRPTGYEERESEQQQFRGEMEQLEREVRCRQQAAAPRQPPSGANFSSYAAGVVRAVSSQAGPRISPRPRTRDRDFSEEPKSKYGDKRNGVITPREPSAPAWPF</sequence>
<dbReference type="PANTHER" id="PTHR33048:SF47">
    <property type="entry name" value="INTEGRAL MEMBRANE PROTEIN-RELATED"/>
    <property type="match status" value="1"/>
</dbReference>
<protein>
    <submittedName>
        <fullName evidence="5">Uncharacterized protein</fullName>
    </submittedName>
</protein>
<feature type="compositionally biased region" description="Basic and acidic residues" evidence="1">
    <location>
        <begin position="371"/>
        <end position="390"/>
    </location>
</feature>
<keyword evidence="2" id="KW-1133">Transmembrane helix</keyword>
<dbReference type="PANTHER" id="PTHR33048">
    <property type="entry name" value="PTH11-LIKE INTEGRAL MEMBRANE PROTEIN (AFU_ORTHOLOGUE AFUA_5G11245)"/>
    <property type="match status" value="1"/>
</dbReference>
<feature type="transmembrane region" description="Helical" evidence="2">
    <location>
        <begin position="132"/>
        <end position="155"/>
    </location>
</feature>
<reference evidence="5" key="3">
    <citation type="submission" date="2025-08" db="UniProtKB">
        <authorList>
            <consortium name="RefSeq"/>
        </authorList>
    </citation>
    <scope>IDENTIFICATION</scope>
    <source>
        <strain evidence="5">NI907</strain>
    </source>
</reference>
<gene>
    <name evidence="5" type="ORF">PgNI_09456</name>
</gene>
<feature type="signal peptide" evidence="3">
    <location>
        <begin position="1"/>
        <end position="23"/>
    </location>
</feature>
<evidence type="ECO:0000256" key="2">
    <source>
        <dbReference type="SAM" id="Phobius"/>
    </source>
</evidence>
<feature type="region of interest" description="Disordered" evidence="1">
    <location>
        <begin position="303"/>
        <end position="323"/>
    </location>
</feature>
<feature type="region of interest" description="Disordered" evidence="1">
    <location>
        <begin position="358"/>
        <end position="405"/>
    </location>
</feature>
<evidence type="ECO:0000313" key="4">
    <source>
        <dbReference type="Proteomes" id="UP000515153"/>
    </source>
</evidence>
<evidence type="ECO:0000313" key="5">
    <source>
        <dbReference type="RefSeq" id="XP_030978030.1"/>
    </source>
</evidence>
<feature type="region of interest" description="Disordered" evidence="1">
    <location>
        <begin position="205"/>
        <end position="277"/>
    </location>
</feature>
<keyword evidence="3" id="KW-0732">Signal</keyword>
<feature type="compositionally biased region" description="Polar residues" evidence="1">
    <location>
        <begin position="267"/>
        <end position="276"/>
    </location>
</feature>
<reference evidence="5" key="2">
    <citation type="submission" date="2019-10" db="EMBL/GenBank/DDBJ databases">
        <authorList>
            <consortium name="NCBI Genome Project"/>
        </authorList>
    </citation>
    <scope>NUCLEOTIDE SEQUENCE</scope>
    <source>
        <strain evidence="5">NI907</strain>
    </source>
</reference>
<proteinExistence type="predicted"/>
<dbReference type="AlphaFoldDB" id="A0A6P8AT10"/>